<keyword evidence="12 17" id="KW-0046">Antibiotic resistance</keyword>
<evidence type="ECO:0000256" key="8">
    <source>
        <dbReference type="ARBA" id="ARBA00022960"/>
    </source>
</evidence>
<dbReference type="GO" id="GO:0071555">
    <property type="term" value="P:cell wall organization"/>
    <property type="evidence" value="ECO:0007669"/>
    <property type="project" value="UniProtKB-KW"/>
</dbReference>
<keyword evidence="7 17" id="KW-0378">Hydrolase</keyword>
<evidence type="ECO:0000256" key="9">
    <source>
        <dbReference type="ARBA" id="ARBA00022984"/>
    </source>
</evidence>
<keyword evidence="8 17" id="KW-0133">Cell shape</keyword>
<comment type="caution">
    <text evidence="18">The sequence shown here is derived from an EMBL/GenBank/DDBJ whole genome shotgun (WGS) entry which is preliminary data.</text>
</comment>
<sequence>MLTYLQAAVIGLLQGVTELFPVSSLGHSVLVPAWLGGSWEHLVTESATQTSEQSPYLAFIVALHVATAVALLVFFLNDWVRIIRAFCRSLGPSLRARRLVAADPDERLAWLIVLATIPVGLIGLALEHTFRTLFAKPLAAAIFLTLNGLILLLGEWLRRLAPADEAEEGTAQPVVEAMAAGAHGAAVADPPVEAVRGRRTRRLATLHYGEGVVIGLFQSFALLAGISRSGVSMVGGLARGLSHRDAARFSFLLATPVILAAGVLKLPTLAGPAGHGILGQVVLGSVVAGVAAYASVRWLTRYFETRTLTPFAVYCLIAGIASIIRFA</sequence>
<dbReference type="PANTHER" id="PTHR30622:SF4">
    <property type="entry name" value="UNDECAPRENYL-DIPHOSPHATASE"/>
    <property type="match status" value="1"/>
</dbReference>
<evidence type="ECO:0000256" key="7">
    <source>
        <dbReference type="ARBA" id="ARBA00022801"/>
    </source>
</evidence>
<keyword evidence="13 17" id="KW-0961">Cell wall biogenesis/degradation</keyword>
<feature type="transmembrane region" description="Helical" evidence="17">
    <location>
        <begin position="276"/>
        <end position="296"/>
    </location>
</feature>
<organism evidence="18 19">
    <name type="scientific">Oryzihumus leptocrescens</name>
    <dbReference type="NCBI Taxonomy" id="297536"/>
    <lineage>
        <taxon>Bacteria</taxon>
        <taxon>Bacillati</taxon>
        <taxon>Actinomycetota</taxon>
        <taxon>Actinomycetes</taxon>
        <taxon>Micrococcales</taxon>
        <taxon>Intrasporangiaceae</taxon>
        <taxon>Oryzihumus</taxon>
    </lineage>
</organism>
<evidence type="ECO:0000313" key="19">
    <source>
        <dbReference type="Proteomes" id="UP000319514"/>
    </source>
</evidence>
<evidence type="ECO:0000256" key="3">
    <source>
        <dbReference type="ARBA" id="ARBA00012374"/>
    </source>
</evidence>
<dbReference type="EMBL" id="VFOQ01000001">
    <property type="protein sequence ID" value="TQL58949.1"/>
    <property type="molecule type" value="Genomic_DNA"/>
</dbReference>
<dbReference type="AlphaFoldDB" id="A0A542ZF91"/>
<evidence type="ECO:0000256" key="16">
    <source>
        <dbReference type="ARBA" id="ARBA00047594"/>
    </source>
</evidence>
<proteinExistence type="inferred from homology"/>
<evidence type="ECO:0000256" key="2">
    <source>
        <dbReference type="ARBA" id="ARBA00010621"/>
    </source>
</evidence>
<dbReference type="GO" id="GO:0008360">
    <property type="term" value="P:regulation of cell shape"/>
    <property type="evidence" value="ECO:0007669"/>
    <property type="project" value="UniProtKB-KW"/>
</dbReference>
<dbReference type="Pfam" id="PF02673">
    <property type="entry name" value="BacA"/>
    <property type="match status" value="1"/>
</dbReference>
<evidence type="ECO:0000256" key="11">
    <source>
        <dbReference type="ARBA" id="ARBA00023136"/>
    </source>
</evidence>
<dbReference type="PANTHER" id="PTHR30622">
    <property type="entry name" value="UNDECAPRENYL-DIPHOSPHATASE"/>
    <property type="match status" value="1"/>
</dbReference>
<comment type="subcellular location">
    <subcellularLocation>
        <location evidence="1 17">Cell membrane</location>
        <topology evidence="1 17">Multi-pass membrane protein</topology>
    </subcellularLocation>
</comment>
<keyword evidence="5 17" id="KW-1003">Cell membrane</keyword>
<keyword evidence="6 17" id="KW-0812">Transmembrane</keyword>
<evidence type="ECO:0000256" key="10">
    <source>
        <dbReference type="ARBA" id="ARBA00022989"/>
    </source>
</evidence>
<evidence type="ECO:0000256" key="14">
    <source>
        <dbReference type="ARBA" id="ARBA00032707"/>
    </source>
</evidence>
<protein>
    <recommendedName>
        <fullName evidence="4 17">Undecaprenyl-diphosphatase</fullName>
        <ecNumber evidence="3 17">3.6.1.27</ecNumber>
    </recommendedName>
    <alternativeName>
        <fullName evidence="15 17">Bacitracin resistance protein</fullName>
    </alternativeName>
    <alternativeName>
        <fullName evidence="14 17">Undecaprenyl pyrophosphate phosphatase</fullName>
    </alternativeName>
</protein>
<evidence type="ECO:0000256" key="15">
    <source>
        <dbReference type="ARBA" id="ARBA00032932"/>
    </source>
</evidence>
<dbReference type="HAMAP" id="MF_01006">
    <property type="entry name" value="Undec_diphosphatase"/>
    <property type="match status" value="1"/>
</dbReference>
<evidence type="ECO:0000256" key="17">
    <source>
        <dbReference type="HAMAP-Rule" id="MF_01006"/>
    </source>
</evidence>
<accession>A0A542ZF91</accession>
<dbReference type="InterPro" id="IPR003824">
    <property type="entry name" value="UppP"/>
</dbReference>
<dbReference type="GO" id="GO:0009252">
    <property type="term" value="P:peptidoglycan biosynthetic process"/>
    <property type="evidence" value="ECO:0007669"/>
    <property type="project" value="UniProtKB-KW"/>
</dbReference>
<evidence type="ECO:0000256" key="6">
    <source>
        <dbReference type="ARBA" id="ARBA00022692"/>
    </source>
</evidence>
<evidence type="ECO:0000256" key="13">
    <source>
        <dbReference type="ARBA" id="ARBA00023316"/>
    </source>
</evidence>
<comment type="miscellaneous">
    <text evidence="17">Bacitracin is thought to be involved in the inhibition of peptidoglycan synthesis by sequestering undecaprenyl diphosphate, thereby reducing the pool of lipid carrier available.</text>
</comment>
<keyword evidence="10 17" id="KW-1133">Transmembrane helix</keyword>
<keyword evidence="19" id="KW-1185">Reference proteome</keyword>
<evidence type="ECO:0000256" key="12">
    <source>
        <dbReference type="ARBA" id="ARBA00023251"/>
    </source>
</evidence>
<dbReference type="Proteomes" id="UP000319514">
    <property type="component" value="Unassembled WGS sequence"/>
</dbReference>
<evidence type="ECO:0000256" key="5">
    <source>
        <dbReference type="ARBA" id="ARBA00022475"/>
    </source>
</evidence>
<reference evidence="18 19" key="1">
    <citation type="submission" date="2019-06" db="EMBL/GenBank/DDBJ databases">
        <title>Sequencing the genomes of 1000 actinobacteria strains.</title>
        <authorList>
            <person name="Klenk H.-P."/>
        </authorList>
    </citation>
    <scope>NUCLEOTIDE SEQUENCE [LARGE SCALE GENOMIC DNA]</scope>
    <source>
        <strain evidence="18 19">DSM 18082</strain>
    </source>
</reference>
<evidence type="ECO:0000313" key="18">
    <source>
        <dbReference type="EMBL" id="TQL58949.1"/>
    </source>
</evidence>
<dbReference type="NCBIfam" id="NF001395">
    <property type="entry name" value="PRK00281.3-1"/>
    <property type="match status" value="1"/>
</dbReference>
<feature type="transmembrane region" description="Helical" evidence="17">
    <location>
        <begin position="108"/>
        <end position="126"/>
    </location>
</feature>
<evidence type="ECO:0000256" key="1">
    <source>
        <dbReference type="ARBA" id="ARBA00004651"/>
    </source>
</evidence>
<feature type="transmembrane region" description="Helical" evidence="17">
    <location>
        <begin position="138"/>
        <end position="157"/>
    </location>
</feature>
<evidence type="ECO:0000256" key="4">
    <source>
        <dbReference type="ARBA" id="ARBA00021581"/>
    </source>
</evidence>
<name>A0A542ZF91_9MICO</name>
<dbReference type="GO" id="GO:0046677">
    <property type="term" value="P:response to antibiotic"/>
    <property type="evidence" value="ECO:0007669"/>
    <property type="project" value="UniProtKB-UniRule"/>
</dbReference>
<dbReference type="GO" id="GO:0050380">
    <property type="term" value="F:undecaprenyl-diphosphatase activity"/>
    <property type="evidence" value="ECO:0007669"/>
    <property type="project" value="UniProtKB-UniRule"/>
</dbReference>
<dbReference type="RefSeq" id="WP_221632399.1">
    <property type="nucleotide sequence ID" value="NZ_BAAAKX010000003.1"/>
</dbReference>
<keyword evidence="9 17" id="KW-0573">Peptidoglycan synthesis</keyword>
<feature type="transmembrane region" description="Helical" evidence="17">
    <location>
        <begin position="206"/>
        <end position="226"/>
    </location>
</feature>
<comment type="similarity">
    <text evidence="2 17">Belongs to the UppP family.</text>
</comment>
<feature type="transmembrane region" description="Helical" evidence="17">
    <location>
        <begin position="246"/>
        <end position="264"/>
    </location>
</feature>
<dbReference type="EC" id="3.6.1.27" evidence="3 17"/>
<comment type="function">
    <text evidence="17">Catalyzes the dephosphorylation of undecaprenyl diphosphate (UPP). Confers resistance to bacitracin.</text>
</comment>
<dbReference type="GO" id="GO:0005886">
    <property type="term" value="C:plasma membrane"/>
    <property type="evidence" value="ECO:0007669"/>
    <property type="project" value="UniProtKB-SubCell"/>
</dbReference>
<keyword evidence="11 17" id="KW-0472">Membrane</keyword>
<feature type="transmembrane region" description="Helical" evidence="17">
    <location>
        <begin position="308"/>
        <end position="326"/>
    </location>
</feature>
<gene>
    <name evidence="17" type="primary">uppP</name>
    <name evidence="18" type="ORF">FB474_0292</name>
</gene>
<feature type="transmembrane region" description="Helical" evidence="17">
    <location>
        <begin position="56"/>
        <end position="76"/>
    </location>
</feature>
<comment type="catalytic activity">
    <reaction evidence="16 17">
        <text>di-trans,octa-cis-undecaprenyl diphosphate + H2O = di-trans,octa-cis-undecaprenyl phosphate + phosphate + H(+)</text>
        <dbReference type="Rhea" id="RHEA:28094"/>
        <dbReference type="ChEBI" id="CHEBI:15377"/>
        <dbReference type="ChEBI" id="CHEBI:15378"/>
        <dbReference type="ChEBI" id="CHEBI:43474"/>
        <dbReference type="ChEBI" id="CHEBI:58405"/>
        <dbReference type="ChEBI" id="CHEBI:60392"/>
        <dbReference type="EC" id="3.6.1.27"/>
    </reaction>
</comment>